<feature type="region of interest" description="Disordered" evidence="1">
    <location>
        <begin position="1"/>
        <end position="67"/>
    </location>
</feature>
<dbReference type="EMBL" id="JAHHGM010000008">
    <property type="protein sequence ID" value="MBT2989291.1"/>
    <property type="molecule type" value="Genomic_DNA"/>
</dbReference>
<feature type="compositionally biased region" description="Acidic residues" evidence="1">
    <location>
        <begin position="166"/>
        <end position="179"/>
    </location>
</feature>
<evidence type="ECO:0000256" key="1">
    <source>
        <dbReference type="SAM" id="MobiDB-lite"/>
    </source>
</evidence>
<comment type="caution">
    <text evidence="2">The sequence shown here is derived from an EMBL/GenBank/DDBJ whole genome shotgun (WGS) entry which is preliminary data.</text>
</comment>
<gene>
    <name evidence="2" type="ORF">KME65_10030</name>
</gene>
<dbReference type="AlphaFoldDB" id="A0A944M7A7"/>
<dbReference type="Pfam" id="PF11748">
    <property type="entry name" value="DUF3306"/>
    <property type="match status" value="1"/>
</dbReference>
<evidence type="ECO:0000313" key="3">
    <source>
        <dbReference type="Proteomes" id="UP000770889"/>
    </source>
</evidence>
<proteinExistence type="predicted"/>
<feature type="compositionally biased region" description="Acidic residues" evidence="1">
    <location>
        <begin position="47"/>
        <end position="60"/>
    </location>
</feature>
<name>A0A944M7A7_9GAMM</name>
<feature type="compositionally biased region" description="Basic and acidic residues" evidence="1">
    <location>
        <begin position="118"/>
        <end position="137"/>
    </location>
</feature>
<organism evidence="2 3">
    <name type="scientific">Candidatus Thiodiazotropha taylori</name>
    <dbReference type="NCBI Taxonomy" id="2792791"/>
    <lineage>
        <taxon>Bacteria</taxon>
        <taxon>Pseudomonadati</taxon>
        <taxon>Pseudomonadota</taxon>
        <taxon>Gammaproteobacteria</taxon>
        <taxon>Chromatiales</taxon>
        <taxon>Sedimenticolaceae</taxon>
        <taxon>Candidatus Thiodiazotropha</taxon>
    </lineage>
</organism>
<reference evidence="2 3" key="1">
    <citation type="submission" date="2021-05" db="EMBL/GenBank/DDBJ databases">
        <title>Genetic and Functional Diversity in Clade A Lucinid endosymbionts from the Bahamas.</title>
        <authorList>
            <person name="Giani N.M."/>
            <person name="Engel A.S."/>
            <person name="Campbell B.J."/>
        </authorList>
    </citation>
    <scope>NUCLEOTIDE SEQUENCE [LARGE SCALE GENOMIC DNA]</scope>
    <source>
        <strain evidence="2">LUC16012Gg_MoonRockCtena</strain>
    </source>
</reference>
<sequence>MKSEDSPETIAEQSGSFYDRWSERKQASRQAPVEQQEAVVEDKLPGDEDMPPLESLDENADYSGFLSPRVSDGLRQLALRKLFQSAAFNVCDGLDDYAEDFTSFEKLGDVMTADLRHRLEQEAKREQARGEEARDHGLEEDDEETDDRLAQSADADAADEQVSPADAEEEANPSDEAET</sequence>
<protein>
    <submittedName>
        <fullName evidence="2">DUF3306 domain-containing protein</fullName>
    </submittedName>
</protein>
<dbReference type="InterPro" id="IPR021735">
    <property type="entry name" value="DUF3306"/>
</dbReference>
<feature type="region of interest" description="Disordered" evidence="1">
    <location>
        <begin position="118"/>
        <end position="179"/>
    </location>
</feature>
<dbReference type="Proteomes" id="UP000770889">
    <property type="component" value="Unassembled WGS sequence"/>
</dbReference>
<accession>A0A944M7A7</accession>
<evidence type="ECO:0000313" key="2">
    <source>
        <dbReference type="EMBL" id="MBT2989291.1"/>
    </source>
</evidence>